<protein>
    <submittedName>
        <fullName evidence="3">Uncharacterized protein</fullName>
    </submittedName>
</protein>
<keyword evidence="2" id="KW-1133">Transmembrane helix</keyword>
<keyword evidence="2" id="KW-0472">Membrane</keyword>
<keyword evidence="2" id="KW-0812">Transmembrane</keyword>
<evidence type="ECO:0000313" key="4">
    <source>
        <dbReference type="Proteomes" id="UP000034682"/>
    </source>
</evidence>
<evidence type="ECO:0000256" key="2">
    <source>
        <dbReference type="SAM" id="Phobius"/>
    </source>
</evidence>
<accession>A0A0G1VEV7</accession>
<dbReference type="Proteomes" id="UP000034682">
    <property type="component" value="Unassembled WGS sequence"/>
</dbReference>
<evidence type="ECO:0000313" key="3">
    <source>
        <dbReference type="EMBL" id="KKU76648.1"/>
    </source>
</evidence>
<name>A0A0G1VEV7_9BACT</name>
<feature type="region of interest" description="Disordered" evidence="1">
    <location>
        <begin position="293"/>
        <end position="315"/>
    </location>
</feature>
<organism evidence="3 4">
    <name type="scientific">Candidatus Giovannonibacteria bacterium GW2011_GWB1_47_6b</name>
    <dbReference type="NCBI Taxonomy" id="1618655"/>
    <lineage>
        <taxon>Bacteria</taxon>
        <taxon>Candidatus Giovannoniibacteriota</taxon>
    </lineage>
</organism>
<reference evidence="3 4" key="1">
    <citation type="journal article" date="2015" name="Nature">
        <title>rRNA introns, odd ribosomes, and small enigmatic genomes across a large radiation of phyla.</title>
        <authorList>
            <person name="Brown C.T."/>
            <person name="Hug L.A."/>
            <person name="Thomas B.C."/>
            <person name="Sharon I."/>
            <person name="Castelle C.J."/>
            <person name="Singh A."/>
            <person name="Wilkins M.J."/>
            <person name="Williams K.H."/>
            <person name="Banfield J.F."/>
        </authorList>
    </citation>
    <scope>NUCLEOTIDE SEQUENCE [LARGE SCALE GENOMIC DNA]</scope>
</reference>
<comment type="caution">
    <text evidence="3">The sequence shown here is derived from an EMBL/GenBank/DDBJ whole genome shotgun (WGS) entry which is preliminary data.</text>
</comment>
<gene>
    <name evidence="3" type="ORF">UY02_C0015G0010</name>
</gene>
<dbReference type="EMBL" id="LCOK01000015">
    <property type="protein sequence ID" value="KKU76648.1"/>
    <property type="molecule type" value="Genomic_DNA"/>
</dbReference>
<proteinExistence type="predicted"/>
<feature type="transmembrane region" description="Helical" evidence="2">
    <location>
        <begin position="12"/>
        <end position="31"/>
    </location>
</feature>
<sequence>MDKELQTPKKDYFFSVSVLASAIIIAGALIYSTGSKTNNTESVAGLSLTQTSEIEEGVLPSRGVVLPVRWGDLGSKLVGTGVIDAEQFKAIYDQRGAFSEEYESLLFGQNNGKLKITNDNAGYLLNLFWALGLANENPILESGEMTNPRYGGAQNFASTGGWTIADGDPMSHYSQHQFFTLTLEQQALVDKVSRGIYRPCCGNSTHFPDCNHGMAMLGLLELMASQGISEQKMWETALAVNSYWFPDAYLAIAQYFESRGISWEKVNPKEILGAAYSSASGYQKIMEQVKSRPNQGGGGCSVEPAPAKTSGGCEV</sequence>
<dbReference type="AlphaFoldDB" id="A0A0G1VEV7"/>
<evidence type="ECO:0000256" key="1">
    <source>
        <dbReference type="SAM" id="MobiDB-lite"/>
    </source>
</evidence>